<protein>
    <submittedName>
        <fullName evidence="3">Putative membrane protein</fullName>
    </submittedName>
</protein>
<accession>X5DVM4</accession>
<dbReference type="PANTHER" id="PTHR48081">
    <property type="entry name" value="AB HYDROLASE SUPERFAMILY PROTEIN C4A8.06C"/>
    <property type="match status" value="1"/>
</dbReference>
<dbReference type="Proteomes" id="UP000023703">
    <property type="component" value="Chromosome"/>
</dbReference>
<dbReference type="KEGG" id="cgy:CGLY_14665"/>
<dbReference type="InterPro" id="IPR029058">
    <property type="entry name" value="AB_hydrolase_fold"/>
</dbReference>
<dbReference type="InterPro" id="IPR013094">
    <property type="entry name" value="AB_hydrolase_3"/>
</dbReference>
<dbReference type="HOGENOM" id="CLU_012494_13_4_11"/>
<dbReference type="GO" id="GO:0016787">
    <property type="term" value="F:hydrolase activity"/>
    <property type="evidence" value="ECO:0007669"/>
    <property type="project" value="UniProtKB-KW"/>
</dbReference>
<evidence type="ECO:0000313" key="4">
    <source>
        <dbReference type="Proteomes" id="UP000023703"/>
    </source>
</evidence>
<gene>
    <name evidence="3" type="ORF">CGLY_14665</name>
</gene>
<reference evidence="3 4" key="1">
    <citation type="journal article" date="2015" name="Int. J. Syst. Evol. Microbiol.">
        <title>Revisiting Corynebacterium glyciniphilum (ex Kubota et al., 1972) sp. nov., nom. rev., isolated from putrefied banana.</title>
        <authorList>
            <person name="Al-Dilaimi A."/>
            <person name="Bednarz H."/>
            <person name="Lomker A."/>
            <person name="Niehaus K."/>
            <person name="Kalinowski J."/>
            <person name="Ruckert C."/>
        </authorList>
    </citation>
    <scope>NUCLEOTIDE SEQUENCE [LARGE SCALE GENOMIC DNA]</scope>
    <source>
        <strain evidence="3">AJ 3170</strain>
    </source>
</reference>
<dbReference type="eggNOG" id="COG0657">
    <property type="taxonomic scope" value="Bacteria"/>
</dbReference>
<evidence type="ECO:0000313" key="3">
    <source>
        <dbReference type="EMBL" id="AHW65369.1"/>
    </source>
</evidence>
<keyword evidence="4" id="KW-1185">Reference proteome</keyword>
<dbReference type="SUPFAM" id="SSF53474">
    <property type="entry name" value="alpha/beta-Hydrolases"/>
    <property type="match status" value="1"/>
</dbReference>
<dbReference type="EMBL" id="CP006842">
    <property type="protein sequence ID" value="AHW65369.1"/>
    <property type="molecule type" value="Genomic_DNA"/>
</dbReference>
<dbReference type="PANTHER" id="PTHR48081:SF8">
    <property type="entry name" value="ALPHA_BETA HYDROLASE FOLD-3 DOMAIN-CONTAINING PROTEIN-RELATED"/>
    <property type="match status" value="1"/>
</dbReference>
<dbReference type="Gene3D" id="3.40.50.1820">
    <property type="entry name" value="alpha/beta hydrolase"/>
    <property type="match status" value="1"/>
</dbReference>
<dbReference type="InterPro" id="IPR050300">
    <property type="entry name" value="GDXG_lipolytic_enzyme"/>
</dbReference>
<evidence type="ECO:0000259" key="2">
    <source>
        <dbReference type="Pfam" id="PF07859"/>
    </source>
</evidence>
<dbReference type="AlphaFoldDB" id="X5DVM4"/>
<name>X5DVM4_9CORY</name>
<keyword evidence="1" id="KW-0378">Hydrolase</keyword>
<sequence length="310" mass="32975">MSLQMRLLAAFPGRSGRASWSSPEKVRDLMGRPHPSVPVPHELYQVNHVVKDTITTPDGEFTTHSLVPATDDPRDTPLDICIYVHGGGYVHGLSTAHWAFISDIAGSGMKVIVPDYGLAPEYEATAAARLLDAVLDRAVAEADASGLSIRLAADSAGAGLALGWMLDRLDGVEHPGTRQIDRIDRIDRVLLSSPWLDAACSSPGTDELVAEDPWLHPDGLRVAGNAWGRQAGVGSVLVSPLSASDMSLASLPPLHVWSGTRDVLHADATLLSRRTGCGMTVVDGALHNFPLLRTPEGKTARGEIISRLSA</sequence>
<dbReference type="Pfam" id="PF07859">
    <property type="entry name" value="Abhydrolase_3"/>
    <property type="match status" value="1"/>
</dbReference>
<evidence type="ECO:0000256" key="1">
    <source>
        <dbReference type="ARBA" id="ARBA00022801"/>
    </source>
</evidence>
<dbReference type="RefSeq" id="WP_227590300.1">
    <property type="nucleotide sequence ID" value="NZ_CP006842.1"/>
</dbReference>
<dbReference type="STRING" id="1404245.CGLY_14665"/>
<organism evidence="3 4">
    <name type="scientific">Corynebacterium glyciniphilum AJ 3170</name>
    <dbReference type="NCBI Taxonomy" id="1404245"/>
    <lineage>
        <taxon>Bacteria</taxon>
        <taxon>Bacillati</taxon>
        <taxon>Actinomycetota</taxon>
        <taxon>Actinomycetes</taxon>
        <taxon>Mycobacteriales</taxon>
        <taxon>Corynebacteriaceae</taxon>
        <taxon>Corynebacterium</taxon>
    </lineage>
</organism>
<feature type="domain" description="Alpha/beta hydrolase fold-3" evidence="2">
    <location>
        <begin position="82"/>
        <end position="276"/>
    </location>
</feature>
<proteinExistence type="predicted"/>